<dbReference type="SUPFAM" id="SSF48557">
    <property type="entry name" value="L-aspartase-like"/>
    <property type="match status" value="1"/>
</dbReference>
<sequence>MAYGGAALVLGDAALERVAESRGLFLKHLATGVICYGVNTGLGALSKTDLTPEEMALLPRQILMGRAAATGAPYPAAVARGMLLVRLAQFLGGAPAVTPALCRVMAERLNDGMAPYVPSQGHGMAGEIIPLTHMAQPLIGEGFVLDGEGHRQSAADWHTARGLAPYDPQPKEGIALINGVAAAPAVAWHALRRLRATRRLAGQVAAMAVDGLAAPLEPFHPAVADLRPDPGLGEAAAEIMALVAGSAIERAGRQAPVSFRVIPQIHGVLSDALDGLETATLREMTSVGDNPAFLADAEDAAGGRLLHAGNFHAAALTHAVEGAALALAQAGLLSERRLHRLLDPRFSGLSPQLAKRPGLDAGLVTLHKAVLGYAARLRSLAVPPSLQHGDSSFGQEDVMTMTLPALDRLAEIDGLVRIILVHEAYAAAVALDQRAQAPGEGVDACRAAVRAVVPPYEGDRSYGPEIEALLDRIGDDSIPR</sequence>
<dbReference type="InterPro" id="IPR001106">
    <property type="entry name" value="Aromatic_Lyase"/>
</dbReference>
<dbReference type="Gene3D" id="1.10.275.10">
    <property type="entry name" value="Fumarase/aspartase (N-terminal domain)"/>
    <property type="match status" value="1"/>
</dbReference>
<evidence type="ECO:0000313" key="1">
    <source>
        <dbReference type="EMBL" id="NYZ18226.1"/>
    </source>
</evidence>
<keyword evidence="1" id="KW-0456">Lyase</keyword>
<dbReference type="Gene3D" id="1.20.200.10">
    <property type="entry name" value="Fumarase/aspartase (Central domain)"/>
    <property type="match status" value="1"/>
</dbReference>
<evidence type="ECO:0000313" key="2">
    <source>
        <dbReference type="Proteomes" id="UP000584642"/>
    </source>
</evidence>
<dbReference type="GO" id="GO:0016829">
    <property type="term" value="F:lyase activity"/>
    <property type="evidence" value="ECO:0007669"/>
    <property type="project" value="UniProtKB-KW"/>
</dbReference>
<dbReference type="PANTHER" id="PTHR10362">
    <property type="entry name" value="HISTIDINE AMMONIA-LYASE"/>
    <property type="match status" value="1"/>
</dbReference>
<proteinExistence type="predicted"/>
<keyword evidence="2" id="KW-1185">Reference proteome</keyword>
<dbReference type="InterPro" id="IPR008948">
    <property type="entry name" value="L-Aspartase-like"/>
</dbReference>
<dbReference type="Proteomes" id="UP000584642">
    <property type="component" value="Unassembled WGS sequence"/>
</dbReference>
<comment type="caution">
    <text evidence="1">The sequence shown here is derived from an EMBL/GenBank/DDBJ whole genome shotgun (WGS) entry which is preliminary data.</text>
</comment>
<dbReference type="InterPro" id="IPR024083">
    <property type="entry name" value="Fumarase/histidase_N"/>
</dbReference>
<reference evidence="1 2" key="1">
    <citation type="submission" date="2020-05" db="EMBL/GenBank/DDBJ databases">
        <title>Azospirillum oleiclasticum sp. nov, a nitrogen-fixing and heavy crude oil-emulsifying bacterium isolated from the crude oil of Yumen Oilfield.</title>
        <authorList>
            <person name="Wu D."/>
            <person name="Cai M."/>
            <person name="Zhang X."/>
        </authorList>
    </citation>
    <scope>NUCLEOTIDE SEQUENCE [LARGE SCALE GENOMIC DNA]</scope>
    <source>
        <strain evidence="1 2">ROY-1-1-2</strain>
    </source>
</reference>
<name>A0ABX2T296_9PROT</name>
<dbReference type="Pfam" id="PF00221">
    <property type="entry name" value="Lyase_aromatic"/>
    <property type="match status" value="1"/>
</dbReference>
<organism evidence="1 2">
    <name type="scientific">Azospirillum oleiclasticum</name>
    <dbReference type="NCBI Taxonomy" id="2735135"/>
    <lineage>
        <taxon>Bacteria</taxon>
        <taxon>Pseudomonadati</taxon>
        <taxon>Pseudomonadota</taxon>
        <taxon>Alphaproteobacteria</taxon>
        <taxon>Rhodospirillales</taxon>
        <taxon>Azospirillaceae</taxon>
        <taxon>Azospirillum</taxon>
    </lineage>
</organism>
<gene>
    <name evidence="1" type="ORF">HND93_00765</name>
</gene>
<protein>
    <submittedName>
        <fullName evidence="1">Aromatic amino acid lyase</fullName>
    </submittedName>
</protein>
<dbReference type="EMBL" id="JABFDB010000001">
    <property type="protein sequence ID" value="NYZ18226.1"/>
    <property type="molecule type" value="Genomic_DNA"/>
</dbReference>
<accession>A0ABX2T296</accession>